<protein>
    <submittedName>
        <fullName evidence="3">Uncharacterized protein</fullName>
    </submittedName>
</protein>
<accession>A0ABM3R472</accession>
<organism evidence="2 3">
    <name type="scientific">Spinacia oleracea</name>
    <name type="common">Spinach</name>
    <dbReference type="NCBI Taxonomy" id="3562"/>
    <lineage>
        <taxon>Eukaryota</taxon>
        <taxon>Viridiplantae</taxon>
        <taxon>Streptophyta</taxon>
        <taxon>Embryophyta</taxon>
        <taxon>Tracheophyta</taxon>
        <taxon>Spermatophyta</taxon>
        <taxon>Magnoliopsida</taxon>
        <taxon>eudicotyledons</taxon>
        <taxon>Gunneridae</taxon>
        <taxon>Pentapetalae</taxon>
        <taxon>Caryophyllales</taxon>
        <taxon>Chenopodiaceae</taxon>
        <taxon>Chenopodioideae</taxon>
        <taxon>Anserineae</taxon>
        <taxon>Spinacia</taxon>
    </lineage>
</organism>
<evidence type="ECO:0000256" key="1">
    <source>
        <dbReference type="SAM" id="MobiDB-lite"/>
    </source>
</evidence>
<reference evidence="3" key="2">
    <citation type="submission" date="2025-08" db="UniProtKB">
        <authorList>
            <consortium name="RefSeq"/>
        </authorList>
    </citation>
    <scope>IDENTIFICATION</scope>
    <source>
        <tissue evidence="3">Leaf</tissue>
    </source>
</reference>
<feature type="region of interest" description="Disordered" evidence="1">
    <location>
        <begin position="60"/>
        <end position="103"/>
    </location>
</feature>
<evidence type="ECO:0000313" key="3">
    <source>
        <dbReference type="RefSeq" id="XP_056690407.1"/>
    </source>
</evidence>
<gene>
    <name evidence="3" type="primary">LOC130465601</name>
</gene>
<dbReference type="Proteomes" id="UP000813463">
    <property type="component" value="Chromosome 1"/>
</dbReference>
<name>A0ABM3R472_SPIOL</name>
<proteinExistence type="predicted"/>
<reference evidence="2" key="1">
    <citation type="journal article" date="2021" name="Nat. Commun.">
        <title>Genomic analyses provide insights into spinach domestication and the genetic basis of agronomic traits.</title>
        <authorList>
            <person name="Cai X."/>
            <person name="Sun X."/>
            <person name="Xu C."/>
            <person name="Sun H."/>
            <person name="Wang X."/>
            <person name="Ge C."/>
            <person name="Zhang Z."/>
            <person name="Wang Q."/>
            <person name="Fei Z."/>
            <person name="Jiao C."/>
            <person name="Wang Q."/>
        </authorList>
    </citation>
    <scope>NUCLEOTIDE SEQUENCE [LARGE SCALE GENOMIC DNA]</scope>
    <source>
        <strain evidence="2">cv. Varoflay</strain>
    </source>
</reference>
<evidence type="ECO:0000313" key="2">
    <source>
        <dbReference type="Proteomes" id="UP000813463"/>
    </source>
</evidence>
<sequence length="208" mass="22408">MVLQMVKGLTKGEYDTIATMIQQSKPFPSFSRARSSLQLEYWRRASHDYHNDTALVVPHSIPSGGGSPPKTHQHHNPGGAVDNRGVSSDRGRGYGRGGKGKGREGLVWKLTTTTNKSPTTPLNMPNGSPNGNNKLSGLDQHTSGLNNSIGPLHLSPTPLHVLQSKTDPLVAFLGLVCEAQIRNKHTQCKPMNTGNLCLSLISDPFSTP</sequence>
<dbReference type="GeneID" id="130465601"/>
<keyword evidence="2" id="KW-1185">Reference proteome</keyword>
<dbReference type="RefSeq" id="XP_056690407.1">
    <property type="nucleotide sequence ID" value="XM_056834429.1"/>
</dbReference>